<dbReference type="Pfam" id="PF12833">
    <property type="entry name" value="HTH_18"/>
    <property type="match status" value="1"/>
</dbReference>
<dbReference type="InterPro" id="IPR018060">
    <property type="entry name" value="HTH_AraC"/>
</dbReference>
<evidence type="ECO:0000259" key="4">
    <source>
        <dbReference type="PROSITE" id="PS01124"/>
    </source>
</evidence>
<dbReference type="InterPro" id="IPR029062">
    <property type="entry name" value="Class_I_gatase-like"/>
</dbReference>
<evidence type="ECO:0000256" key="2">
    <source>
        <dbReference type="ARBA" id="ARBA00023125"/>
    </source>
</evidence>
<dbReference type="PROSITE" id="PS01124">
    <property type="entry name" value="HTH_ARAC_FAMILY_2"/>
    <property type="match status" value="1"/>
</dbReference>
<evidence type="ECO:0000256" key="3">
    <source>
        <dbReference type="ARBA" id="ARBA00023163"/>
    </source>
</evidence>
<evidence type="ECO:0000256" key="1">
    <source>
        <dbReference type="ARBA" id="ARBA00023015"/>
    </source>
</evidence>
<dbReference type="InterPro" id="IPR020449">
    <property type="entry name" value="Tscrpt_reg_AraC-type_HTH"/>
</dbReference>
<dbReference type="SMART" id="SM00342">
    <property type="entry name" value="HTH_ARAC"/>
    <property type="match status" value="1"/>
</dbReference>
<dbReference type="InterPro" id="IPR009057">
    <property type="entry name" value="Homeodomain-like_sf"/>
</dbReference>
<keyword evidence="6" id="KW-1185">Reference proteome</keyword>
<dbReference type="CDD" id="cd03136">
    <property type="entry name" value="GATase1_AraC_ArgR_like"/>
    <property type="match status" value="1"/>
</dbReference>
<name>A0A0P1E546_9RHOB</name>
<dbReference type="AlphaFoldDB" id="A0A0P1E546"/>
<evidence type="ECO:0000313" key="6">
    <source>
        <dbReference type="Proteomes" id="UP000050786"/>
    </source>
</evidence>
<dbReference type="PRINTS" id="PR00032">
    <property type="entry name" value="HTHARAC"/>
</dbReference>
<dbReference type="Gene3D" id="3.40.50.880">
    <property type="match status" value="1"/>
</dbReference>
<sequence>MMQPIDRKLDIVVLVSSHFNVSATTSFVDPFRVANYLTGSARFSWTYVSDPGGPIESSSGLVVDTAPLAEVVRRKPWMVLVSTSWTPERHGTPQFKVALQKWESGGAIVGGLDTGAIVLATAGLLKGKTATVHYEHIDAFAETAHDTTVSENMIIMDGKIFTCCGGSAATDLGLRFVHSVAGESIANASARYLFHHNVRGEGQSQNPKDMEPLGYVTSGVVRDAIDLMEAHLEATLSIPEISARLKISQRQLSRLFQQYVHKSPIEYYRDIRLDRARGLVTQTELKFSEIAEASGFNGQVHFSRAYRKRFGLTPSADRIEGRTPFEFRAWPMFNPDIKSESVG</sequence>
<dbReference type="PANTHER" id="PTHR43130:SF3">
    <property type="entry name" value="HTH-TYPE TRANSCRIPTIONAL REGULATOR RV1931C"/>
    <property type="match status" value="1"/>
</dbReference>
<dbReference type="InterPro" id="IPR052158">
    <property type="entry name" value="INH-QAR"/>
</dbReference>
<keyword evidence="2" id="KW-0238">DNA-binding</keyword>
<keyword evidence="1" id="KW-0805">Transcription regulation</keyword>
<dbReference type="InterPro" id="IPR002818">
    <property type="entry name" value="DJ-1/PfpI"/>
</dbReference>
<dbReference type="Gene3D" id="1.10.10.60">
    <property type="entry name" value="Homeodomain-like"/>
    <property type="match status" value="1"/>
</dbReference>
<dbReference type="RefSeq" id="WP_306352464.1">
    <property type="nucleotide sequence ID" value="NZ_CYPS01000039.1"/>
</dbReference>
<feature type="domain" description="HTH araC/xylS-type" evidence="4">
    <location>
        <begin position="222"/>
        <end position="320"/>
    </location>
</feature>
<dbReference type="PANTHER" id="PTHR43130">
    <property type="entry name" value="ARAC-FAMILY TRANSCRIPTIONAL REGULATOR"/>
    <property type="match status" value="1"/>
</dbReference>
<dbReference type="SUPFAM" id="SSF52317">
    <property type="entry name" value="Class I glutamine amidotransferase-like"/>
    <property type="match status" value="1"/>
</dbReference>
<dbReference type="GO" id="GO:0003700">
    <property type="term" value="F:DNA-binding transcription factor activity"/>
    <property type="evidence" value="ECO:0007669"/>
    <property type="project" value="InterPro"/>
</dbReference>
<dbReference type="GO" id="GO:0043565">
    <property type="term" value="F:sequence-specific DNA binding"/>
    <property type="evidence" value="ECO:0007669"/>
    <property type="project" value="InterPro"/>
</dbReference>
<dbReference type="PROSITE" id="PS00041">
    <property type="entry name" value="HTH_ARAC_FAMILY_1"/>
    <property type="match status" value="1"/>
</dbReference>
<dbReference type="InterPro" id="IPR018062">
    <property type="entry name" value="HTH_AraC-typ_CS"/>
</dbReference>
<dbReference type="EMBL" id="CYPS01000039">
    <property type="protein sequence ID" value="CUH43693.1"/>
    <property type="molecule type" value="Genomic_DNA"/>
</dbReference>
<dbReference type="Proteomes" id="UP000050786">
    <property type="component" value="Unassembled WGS sequence"/>
</dbReference>
<dbReference type="SUPFAM" id="SSF46689">
    <property type="entry name" value="Homeodomain-like"/>
    <property type="match status" value="2"/>
</dbReference>
<organism evidence="5 6">
    <name type="scientific">Ruegeria atlantica</name>
    <dbReference type="NCBI Taxonomy" id="81569"/>
    <lineage>
        <taxon>Bacteria</taxon>
        <taxon>Pseudomonadati</taxon>
        <taxon>Pseudomonadota</taxon>
        <taxon>Alphaproteobacteria</taxon>
        <taxon>Rhodobacterales</taxon>
        <taxon>Roseobacteraceae</taxon>
        <taxon>Ruegeria</taxon>
    </lineage>
</organism>
<gene>
    <name evidence="5" type="primary">cdhR_7</name>
    <name evidence="5" type="ORF">RUM4293_02588</name>
</gene>
<proteinExistence type="predicted"/>
<accession>A0A0P1E546</accession>
<evidence type="ECO:0000313" key="5">
    <source>
        <dbReference type="EMBL" id="CUH43693.1"/>
    </source>
</evidence>
<reference evidence="6" key="1">
    <citation type="submission" date="2015-09" db="EMBL/GenBank/DDBJ databases">
        <authorList>
            <person name="Rodrigo-Torres L."/>
            <person name="Arahal D.R."/>
        </authorList>
    </citation>
    <scope>NUCLEOTIDE SEQUENCE [LARGE SCALE GENOMIC DNA]</scope>
    <source>
        <strain evidence="6">CECT 4293</strain>
    </source>
</reference>
<keyword evidence="3" id="KW-0804">Transcription</keyword>
<dbReference type="Pfam" id="PF01965">
    <property type="entry name" value="DJ-1_PfpI"/>
    <property type="match status" value="1"/>
</dbReference>
<protein>
    <submittedName>
        <fullName evidence="5">Carnitine catabolism transcriptional activator</fullName>
    </submittedName>
</protein>